<dbReference type="CDD" id="cd00383">
    <property type="entry name" value="trans_reg_C"/>
    <property type="match status" value="1"/>
</dbReference>
<dbReference type="SUPFAM" id="SSF52172">
    <property type="entry name" value="CheY-like"/>
    <property type="match status" value="1"/>
</dbReference>
<dbReference type="InterPro" id="IPR001867">
    <property type="entry name" value="OmpR/PhoB-type_DNA-bd"/>
</dbReference>
<keyword evidence="3" id="KW-0902">Two-component regulatory system</keyword>
<evidence type="ECO:0000256" key="4">
    <source>
        <dbReference type="ARBA" id="ARBA00023015"/>
    </source>
</evidence>
<protein>
    <recommendedName>
        <fullName evidence="1">Stage 0 sporulation protein A homolog</fullName>
    </recommendedName>
</protein>
<dbReference type="SMART" id="SM00862">
    <property type="entry name" value="Trans_reg_C"/>
    <property type="match status" value="1"/>
</dbReference>
<evidence type="ECO:0000313" key="13">
    <source>
        <dbReference type="Proteomes" id="UP000298324"/>
    </source>
</evidence>
<dbReference type="Pfam" id="PF00072">
    <property type="entry name" value="Response_reg"/>
    <property type="match status" value="1"/>
</dbReference>
<dbReference type="FunFam" id="1.10.10.10:FF:000005">
    <property type="entry name" value="Two-component system response regulator"/>
    <property type="match status" value="1"/>
</dbReference>
<evidence type="ECO:0000259" key="11">
    <source>
        <dbReference type="PROSITE" id="PS51755"/>
    </source>
</evidence>
<evidence type="ECO:0000256" key="1">
    <source>
        <dbReference type="ARBA" id="ARBA00018672"/>
    </source>
</evidence>
<reference evidence="12 13" key="1">
    <citation type="journal article" date="2018" name="Environ. Microbiol.">
        <title>Novel energy conservation strategies and behaviour of Pelotomaculum schinkii driving syntrophic propionate catabolism.</title>
        <authorList>
            <person name="Hidalgo-Ahumada C.A.P."/>
            <person name="Nobu M.K."/>
            <person name="Narihiro T."/>
            <person name="Tamaki H."/>
            <person name="Liu W.T."/>
            <person name="Kamagata Y."/>
            <person name="Stams A.J.M."/>
            <person name="Imachi H."/>
            <person name="Sousa D.Z."/>
        </authorList>
    </citation>
    <scope>NUCLEOTIDE SEQUENCE [LARGE SCALE GENOMIC DNA]</scope>
    <source>
        <strain evidence="12 13">HH</strain>
    </source>
</reference>
<dbReference type="PANTHER" id="PTHR48111">
    <property type="entry name" value="REGULATOR OF RPOS"/>
    <property type="match status" value="1"/>
</dbReference>
<dbReference type="InterPro" id="IPR001789">
    <property type="entry name" value="Sig_transdc_resp-reg_receiver"/>
</dbReference>
<dbReference type="SMART" id="SM00448">
    <property type="entry name" value="REC"/>
    <property type="match status" value="1"/>
</dbReference>
<evidence type="ECO:0000259" key="10">
    <source>
        <dbReference type="PROSITE" id="PS50110"/>
    </source>
</evidence>
<evidence type="ECO:0000256" key="9">
    <source>
        <dbReference type="PROSITE-ProRule" id="PRU01091"/>
    </source>
</evidence>
<feature type="DNA-binding region" description="OmpR/PhoB-type" evidence="9">
    <location>
        <begin position="231"/>
        <end position="328"/>
    </location>
</feature>
<keyword evidence="6" id="KW-0804">Transcription</keyword>
<feature type="domain" description="Response regulatory" evidence="10">
    <location>
        <begin position="107"/>
        <end position="221"/>
    </location>
</feature>
<dbReference type="PROSITE" id="PS50110">
    <property type="entry name" value="RESPONSE_REGULATORY"/>
    <property type="match status" value="1"/>
</dbReference>
<dbReference type="Gene3D" id="1.10.10.10">
    <property type="entry name" value="Winged helix-like DNA-binding domain superfamily/Winged helix DNA-binding domain"/>
    <property type="match status" value="1"/>
</dbReference>
<keyword evidence="4" id="KW-0805">Transcription regulation</keyword>
<dbReference type="Gene3D" id="6.10.250.690">
    <property type="match status" value="1"/>
</dbReference>
<dbReference type="EMBL" id="QFGA01000001">
    <property type="protein sequence ID" value="TEB08136.1"/>
    <property type="molecule type" value="Genomic_DNA"/>
</dbReference>
<evidence type="ECO:0000256" key="6">
    <source>
        <dbReference type="ARBA" id="ARBA00023163"/>
    </source>
</evidence>
<dbReference type="GO" id="GO:0000156">
    <property type="term" value="F:phosphorelay response regulator activity"/>
    <property type="evidence" value="ECO:0007669"/>
    <property type="project" value="TreeGrafter"/>
</dbReference>
<dbReference type="CDD" id="cd17627">
    <property type="entry name" value="REC_OmpR_PrrA-like"/>
    <property type="match status" value="1"/>
</dbReference>
<gene>
    <name evidence="12" type="primary">mprA_2</name>
    <name evidence="12" type="ORF">Psch_01691</name>
</gene>
<dbReference type="FunFam" id="3.40.50.2300:FF:000001">
    <property type="entry name" value="DNA-binding response regulator PhoB"/>
    <property type="match status" value="1"/>
</dbReference>
<dbReference type="InterPro" id="IPR036388">
    <property type="entry name" value="WH-like_DNA-bd_sf"/>
</dbReference>
<dbReference type="GO" id="GO:0032993">
    <property type="term" value="C:protein-DNA complex"/>
    <property type="evidence" value="ECO:0007669"/>
    <property type="project" value="TreeGrafter"/>
</dbReference>
<dbReference type="InterPro" id="IPR011006">
    <property type="entry name" value="CheY-like_superfamily"/>
</dbReference>
<evidence type="ECO:0000256" key="3">
    <source>
        <dbReference type="ARBA" id="ARBA00023012"/>
    </source>
</evidence>
<comment type="function">
    <text evidence="7">May play the central regulatory role in sporulation. It may be an element of the effector pathway responsible for the activation of sporulation genes in response to nutritional stress. Spo0A may act in concert with spo0H (a sigma factor) to control the expression of some genes that are critical to the sporulation process.</text>
</comment>
<dbReference type="GO" id="GO:0006355">
    <property type="term" value="P:regulation of DNA-templated transcription"/>
    <property type="evidence" value="ECO:0007669"/>
    <property type="project" value="InterPro"/>
</dbReference>
<dbReference type="PROSITE" id="PS51755">
    <property type="entry name" value="OMPR_PHOB"/>
    <property type="match status" value="1"/>
</dbReference>
<feature type="domain" description="OmpR/PhoB-type" evidence="11">
    <location>
        <begin position="231"/>
        <end position="328"/>
    </location>
</feature>
<dbReference type="SUPFAM" id="SSF46894">
    <property type="entry name" value="C-terminal effector domain of the bipartite response regulators"/>
    <property type="match status" value="1"/>
</dbReference>
<dbReference type="InterPro" id="IPR016032">
    <property type="entry name" value="Sig_transdc_resp-reg_C-effctor"/>
</dbReference>
<keyword evidence="5 9" id="KW-0238">DNA-binding</keyword>
<sequence>MIAEASSGEAGGRFFCFLFRKKEAKEPSPCFLIRGAAIAACETTQKMQVQIHSHKDPIEIQHIPTALCPTPYAQCPALCLPNSRFFFSAGRILIPDASFGGGIMAAKVLVIDDDKKITAFLRRSLVFEGYDVQVAGSGEEGLRLAASWQPDLVLLDVLMPGMDGWEVCRRLRGAGPGLPVLMLTARDEVADRVKGLDLGADDYLVKPFALEELMARVRALLRRKGREEASVQALVFENLTLDHTTREVRRGQRDIQLTVKEFELLSLFMEHPRQVLTRDLIMERVWGFDFSGESNVLEVYIGMLRQKLEEGGEPRLIHTVRGVGYVFK</sequence>
<dbReference type="GO" id="GO:0000976">
    <property type="term" value="F:transcription cis-regulatory region binding"/>
    <property type="evidence" value="ECO:0007669"/>
    <property type="project" value="TreeGrafter"/>
</dbReference>
<keyword evidence="2 8" id="KW-0597">Phosphoprotein</keyword>
<dbReference type="PANTHER" id="PTHR48111:SF22">
    <property type="entry name" value="REGULATOR OF RPOS"/>
    <property type="match status" value="1"/>
</dbReference>
<dbReference type="InterPro" id="IPR039420">
    <property type="entry name" value="WalR-like"/>
</dbReference>
<organism evidence="12 13">
    <name type="scientific">Pelotomaculum schinkii</name>
    <dbReference type="NCBI Taxonomy" id="78350"/>
    <lineage>
        <taxon>Bacteria</taxon>
        <taxon>Bacillati</taxon>
        <taxon>Bacillota</taxon>
        <taxon>Clostridia</taxon>
        <taxon>Eubacteriales</taxon>
        <taxon>Desulfotomaculaceae</taxon>
        <taxon>Pelotomaculum</taxon>
    </lineage>
</organism>
<feature type="modified residue" description="4-aspartylphosphate" evidence="8">
    <location>
        <position position="156"/>
    </location>
</feature>
<keyword evidence="13" id="KW-1185">Reference proteome</keyword>
<evidence type="ECO:0000313" key="12">
    <source>
        <dbReference type="EMBL" id="TEB08136.1"/>
    </source>
</evidence>
<evidence type="ECO:0000256" key="8">
    <source>
        <dbReference type="PROSITE-ProRule" id="PRU00169"/>
    </source>
</evidence>
<dbReference type="Proteomes" id="UP000298324">
    <property type="component" value="Unassembled WGS sequence"/>
</dbReference>
<evidence type="ECO:0000256" key="5">
    <source>
        <dbReference type="ARBA" id="ARBA00023125"/>
    </source>
</evidence>
<name>A0A4Y7RH39_9FIRM</name>
<evidence type="ECO:0000256" key="2">
    <source>
        <dbReference type="ARBA" id="ARBA00022553"/>
    </source>
</evidence>
<dbReference type="Pfam" id="PF00486">
    <property type="entry name" value="Trans_reg_C"/>
    <property type="match status" value="1"/>
</dbReference>
<comment type="caution">
    <text evidence="12">The sequence shown here is derived from an EMBL/GenBank/DDBJ whole genome shotgun (WGS) entry which is preliminary data.</text>
</comment>
<dbReference type="GO" id="GO:0005829">
    <property type="term" value="C:cytosol"/>
    <property type="evidence" value="ECO:0007669"/>
    <property type="project" value="TreeGrafter"/>
</dbReference>
<dbReference type="Gene3D" id="3.40.50.2300">
    <property type="match status" value="1"/>
</dbReference>
<dbReference type="AlphaFoldDB" id="A0A4Y7RH39"/>
<evidence type="ECO:0000256" key="7">
    <source>
        <dbReference type="ARBA" id="ARBA00024867"/>
    </source>
</evidence>
<proteinExistence type="predicted"/>
<accession>A0A4Y7RH39</accession>